<dbReference type="InterPro" id="IPR051081">
    <property type="entry name" value="HTH_MetalResp_TranReg"/>
</dbReference>
<dbReference type="Proteomes" id="UP001221217">
    <property type="component" value="Unassembled WGS sequence"/>
</dbReference>
<dbReference type="InterPro" id="IPR036388">
    <property type="entry name" value="WH-like_DNA-bd_sf"/>
</dbReference>
<dbReference type="Gene3D" id="1.10.10.10">
    <property type="entry name" value="Winged helix-like DNA-binding domain superfamily/Winged helix DNA-binding domain"/>
    <property type="match status" value="1"/>
</dbReference>
<dbReference type="PRINTS" id="PR00778">
    <property type="entry name" value="HTHARSR"/>
</dbReference>
<dbReference type="GO" id="GO:0003700">
    <property type="term" value="F:DNA-binding transcription factor activity"/>
    <property type="evidence" value="ECO:0007669"/>
    <property type="project" value="InterPro"/>
</dbReference>
<dbReference type="EMBL" id="JAQQAL010000008">
    <property type="protein sequence ID" value="MDC7225585.1"/>
    <property type="molecule type" value="Genomic_DNA"/>
</dbReference>
<keyword evidence="3" id="KW-0804">Transcription</keyword>
<evidence type="ECO:0000259" key="4">
    <source>
        <dbReference type="PROSITE" id="PS50987"/>
    </source>
</evidence>
<dbReference type="GO" id="GO:0003677">
    <property type="term" value="F:DNA binding"/>
    <property type="evidence" value="ECO:0007669"/>
    <property type="project" value="UniProtKB-KW"/>
</dbReference>
<feature type="domain" description="HTH arsR-type" evidence="4">
    <location>
        <begin position="6"/>
        <end position="100"/>
    </location>
</feature>
<reference evidence="5 6" key="1">
    <citation type="submission" date="2022-12" db="EMBL/GenBank/DDBJ databases">
        <title>Metagenome assembled genome from gulf of manar.</title>
        <authorList>
            <person name="Kohli P."/>
            <person name="Pk S."/>
            <person name="Venkata Ramana C."/>
            <person name="Sasikala C."/>
        </authorList>
    </citation>
    <scope>NUCLEOTIDE SEQUENCE [LARGE SCALE GENOMIC DNA]</scope>
    <source>
        <strain evidence="5">JB008</strain>
    </source>
</reference>
<dbReference type="SUPFAM" id="SSF46785">
    <property type="entry name" value="Winged helix' DNA-binding domain"/>
    <property type="match status" value="1"/>
</dbReference>
<evidence type="ECO:0000256" key="1">
    <source>
        <dbReference type="ARBA" id="ARBA00023015"/>
    </source>
</evidence>
<dbReference type="CDD" id="cd00090">
    <property type="entry name" value="HTH_ARSR"/>
    <property type="match status" value="1"/>
</dbReference>
<evidence type="ECO:0000256" key="2">
    <source>
        <dbReference type="ARBA" id="ARBA00023125"/>
    </source>
</evidence>
<proteinExistence type="predicted"/>
<gene>
    <name evidence="5" type="ORF">PQJ61_02345</name>
</gene>
<protein>
    <submittedName>
        <fullName evidence="5">Metalloregulator ArsR/SmtB family transcription factor</fullName>
    </submittedName>
</protein>
<keyword evidence="1" id="KW-0805">Transcription regulation</keyword>
<dbReference type="Pfam" id="PF01022">
    <property type="entry name" value="HTH_5"/>
    <property type="match status" value="1"/>
</dbReference>
<dbReference type="PROSITE" id="PS50987">
    <property type="entry name" value="HTH_ARSR_2"/>
    <property type="match status" value="1"/>
</dbReference>
<accession>A0AAJ1IDU0</accession>
<dbReference type="AlphaFoldDB" id="A0AAJ1IDU0"/>
<evidence type="ECO:0000313" key="6">
    <source>
        <dbReference type="Proteomes" id="UP001221217"/>
    </source>
</evidence>
<dbReference type="InterPro" id="IPR036390">
    <property type="entry name" value="WH_DNA-bd_sf"/>
</dbReference>
<dbReference type="PANTHER" id="PTHR33154">
    <property type="entry name" value="TRANSCRIPTIONAL REGULATOR, ARSR FAMILY"/>
    <property type="match status" value="1"/>
</dbReference>
<dbReference type="NCBIfam" id="NF033788">
    <property type="entry name" value="HTH_metalloreg"/>
    <property type="match status" value="1"/>
</dbReference>
<name>A0AAJ1IDU0_9SPIO</name>
<dbReference type="PANTHER" id="PTHR33154:SF33">
    <property type="entry name" value="TRANSCRIPTIONAL REPRESSOR SDPR"/>
    <property type="match status" value="1"/>
</dbReference>
<evidence type="ECO:0000256" key="3">
    <source>
        <dbReference type="ARBA" id="ARBA00023163"/>
    </source>
</evidence>
<dbReference type="InterPro" id="IPR001845">
    <property type="entry name" value="HTH_ArsR_DNA-bd_dom"/>
</dbReference>
<keyword evidence="2" id="KW-0238">DNA-binding</keyword>
<organism evidence="5 6">
    <name type="scientific">Candidatus Thalassospirochaeta sargassi</name>
    <dbReference type="NCBI Taxonomy" id="3119039"/>
    <lineage>
        <taxon>Bacteria</taxon>
        <taxon>Pseudomonadati</taxon>
        <taxon>Spirochaetota</taxon>
        <taxon>Spirochaetia</taxon>
        <taxon>Spirochaetales</taxon>
        <taxon>Spirochaetaceae</taxon>
        <taxon>Candidatus Thalassospirochaeta</taxon>
    </lineage>
</organism>
<evidence type="ECO:0000313" key="5">
    <source>
        <dbReference type="EMBL" id="MDC7225585.1"/>
    </source>
</evidence>
<comment type="caution">
    <text evidence="5">The sequence shown here is derived from an EMBL/GenBank/DDBJ whole genome shotgun (WGS) entry which is preliminary data.</text>
</comment>
<dbReference type="InterPro" id="IPR011991">
    <property type="entry name" value="ArsR-like_HTH"/>
</dbReference>
<dbReference type="SMART" id="SM00418">
    <property type="entry name" value="HTH_ARSR"/>
    <property type="match status" value="1"/>
</dbReference>
<sequence>MNNNCCADDEIKTLSEKLKVCGHPVRLKILCLIEKQDSCVTELWQCLDQSQPVISQHLAVLKDKEIVESDVQGNRRIYSISDPFIKNMVQSFSFLPKIGSDAE</sequence>